<protein>
    <submittedName>
        <fullName evidence="2">Uncharacterized protein</fullName>
    </submittedName>
</protein>
<name>A0A9D5HH85_9LILI</name>
<dbReference type="AlphaFoldDB" id="A0A9D5HH85"/>
<accession>A0A9D5HH85</accession>
<dbReference type="Proteomes" id="UP001085076">
    <property type="component" value="Miscellaneous, Linkage group lg04"/>
</dbReference>
<keyword evidence="3" id="KW-1185">Reference proteome</keyword>
<organism evidence="2 3">
    <name type="scientific">Dioscorea zingiberensis</name>
    <dbReference type="NCBI Taxonomy" id="325984"/>
    <lineage>
        <taxon>Eukaryota</taxon>
        <taxon>Viridiplantae</taxon>
        <taxon>Streptophyta</taxon>
        <taxon>Embryophyta</taxon>
        <taxon>Tracheophyta</taxon>
        <taxon>Spermatophyta</taxon>
        <taxon>Magnoliopsida</taxon>
        <taxon>Liliopsida</taxon>
        <taxon>Dioscoreales</taxon>
        <taxon>Dioscoreaceae</taxon>
        <taxon>Dioscorea</taxon>
    </lineage>
</organism>
<reference evidence="2" key="2">
    <citation type="journal article" date="2022" name="Hortic Res">
        <title>The genome of Dioscorea zingiberensis sheds light on the biosynthesis, origin and evolution of the medicinally important diosgenin saponins.</title>
        <authorList>
            <person name="Li Y."/>
            <person name="Tan C."/>
            <person name="Li Z."/>
            <person name="Guo J."/>
            <person name="Li S."/>
            <person name="Chen X."/>
            <person name="Wang C."/>
            <person name="Dai X."/>
            <person name="Yang H."/>
            <person name="Song W."/>
            <person name="Hou L."/>
            <person name="Xu J."/>
            <person name="Tong Z."/>
            <person name="Xu A."/>
            <person name="Yuan X."/>
            <person name="Wang W."/>
            <person name="Yang Q."/>
            <person name="Chen L."/>
            <person name="Sun Z."/>
            <person name="Wang K."/>
            <person name="Pan B."/>
            <person name="Chen J."/>
            <person name="Bao Y."/>
            <person name="Liu F."/>
            <person name="Qi X."/>
            <person name="Gang D.R."/>
            <person name="Wen J."/>
            <person name="Li J."/>
        </authorList>
    </citation>
    <scope>NUCLEOTIDE SEQUENCE</scope>
    <source>
        <strain evidence="2">Dzin_1.0</strain>
    </source>
</reference>
<sequence>MSQARRAEAQPMENHDQILEGLGAEENSGTWKIAGHRYGRGRGRGPPANNRKKEGSTVPRNRPVGFGRVTARPGSGCVSGRPLAWRMRGGSFTGRPFQSRGNTVVINQRSNEGDWPPLNNPKFALSSPPEDPSSSSAMVSYQPPVEPSPVMEPYQQAPGPSLLHHLRKSSREDDLEVGNNREIGLITSADRMPGGRRHQHQNTEPRGFLKSKDFE</sequence>
<feature type="region of interest" description="Disordered" evidence="1">
    <location>
        <begin position="1"/>
        <end position="215"/>
    </location>
</feature>
<evidence type="ECO:0000256" key="1">
    <source>
        <dbReference type="SAM" id="MobiDB-lite"/>
    </source>
</evidence>
<feature type="compositionally biased region" description="Low complexity" evidence="1">
    <location>
        <begin position="126"/>
        <end position="136"/>
    </location>
</feature>
<dbReference type="EMBL" id="JAGGNH010000004">
    <property type="protein sequence ID" value="KAJ0976323.1"/>
    <property type="molecule type" value="Genomic_DNA"/>
</dbReference>
<gene>
    <name evidence="2" type="ORF">J5N97_018288</name>
</gene>
<feature type="compositionally biased region" description="Basic residues" evidence="1">
    <location>
        <begin position="34"/>
        <end position="43"/>
    </location>
</feature>
<evidence type="ECO:0000313" key="3">
    <source>
        <dbReference type="Proteomes" id="UP001085076"/>
    </source>
</evidence>
<feature type="compositionally biased region" description="Polar residues" evidence="1">
    <location>
        <begin position="99"/>
        <end position="110"/>
    </location>
</feature>
<evidence type="ECO:0000313" key="2">
    <source>
        <dbReference type="EMBL" id="KAJ0976323.1"/>
    </source>
</evidence>
<feature type="compositionally biased region" description="Basic and acidic residues" evidence="1">
    <location>
        <begin position="1"/>
        <end position="18"/>
    </location>
</feature>
<reference evidence="2" key="1">
    <citation type="submission" date="2021-03" db="EMBL/GenBank/DDBJ databases">
        <authorList>
            <person name="Li Z."/>
            <person name="Yang C."/>
        </authorList>
    </citation>
    <scope>NUCLEOTIDE SEQUENCE</scope>
    <source>
        <strain evidence="2">Dzin_1.0</strain>
        <tissue evidence="2">Leaf</tissue>
    </source>
</reference>
<proteinExistence type="predicted"/>
<comment type="caution">
    <text evidence="2">The sequence shown here is derived from an EMBL/GenBank/DDBJ whole genome shotgun (WGS) entry which is preliminary data.</text>
</comment>